<evidence type="ECO:0000256" key="9">
    <source>
        <dbReference type="ARBA" id="ARBA00023163"/>
    </source>
</evidence>
<evidence type="ECO:0000256" key="12">
    <source>
        <dbReference type="SAM" id="MobiDB-lite"/>
    </source>
</evidence>
<organism evidence="14 15">
    <name type="scientific">Physocladia obscura</name>
    <dbReference type="NCBI Taxonomy" id="109957"/>
    <lineage>
        <taxon>Eukaryota</taxon>
        <taxon>Fungi</taxon>
        <taxon>Fungi incertae sedis</taxon>
        <taxon>Chytridiomycota</taxon>
        <taxon>Chytridiomycota incertae sedis</taxon>
        <taxon>Chytridiomycetes</taxon>
        <taxon>Chytridiales</taxon>
        <taxon>Chytriomycetaceae</taxon>
        <taxon>Physocladia</taxon>
    </lineage>
</organism>
<dbReference type="PANTHER" id="PTHR14159">
    <property type="entry name" value="ATAXIN-3-RELATED"/>
    <property type="match status" value="1"/>
</dbReference>
<keyword evidence="4" id="KW-0645">Protease</keyword>
<dbReference type="PROSITE" id="PS50957">
    <property type="entry name" value="JOSEPHIN"/>
    <property type="match status" value="1"/>
</dbReference>
<dbReference type="Gene3D" id="3.90.70.40">
    <property type="match status" value="1"/>
</dbReference>
<dbReference type="GO" id="GO:0016579">
    <property type="term" value="P:protein deubiquitination"/>
    <property type="evidence" value="ECO:0007669"/>
    <property type="project" value="InterPro"/>
</dbReference>
<name>A0AAD5XK42_9FUNG</name>
<dbReference type="EC" id="3.4.19.12" evidence="3"/>
<comment type="caution">
    <text evidence="14">The sequence shown here is derived from an EMBL/GenBank/DDBJ whole genome shotgun (WGS) entry which is preliminary data.</text>
</comment>
<feature type="domain" description="Josephin" evidence="13">
    <location>
        <begin position="6"/>
        <end position="188"/>
    </location>
</feature>
<keyword evidence="15" id="KW-1185">Reference proteome</keyword>
<dbReference type="InterPro" id="IPR006155">
    <property type="entry name" value="Josephin"/>
</dbReference>
<evidence type="ECO:0000256" key="1">
    <source>
        <dbReference type="ARBA" id="ARBA00000707"/>
    </source>
</evidence>
<feature type="active site" evidence="11">
    <location>
        <position position="19"/>
    </location>
</feature>
<keyword evidence="8" id="KW-0805">Transcription regulation</keyword>
<dbReference type="AlphaFoldDB" id="A0AAD5XK42"/>
<accession>A0AAD5XK42</accession>
<evidence type="ECO:0000256" key="3">
    <source>
        <dbReference type="ARBA" id="ARBA00012759"/>
    </source>
</evidence>
<evidence type="ECO:0000256" key="11">
    <source>
        <dbReference type="PROSITE-ProRule" id="PRU00331"/>
    </source>
</evidence>
<evidence type="ECO:0000313" key="15">
    <source>
        <dbReference type="Proteomes" id="UP001211907"/>
    </source>
</evidence>
<comment type="subcellular location">
    <subcellularLocation>
        <location evidence="2">Nucleus</location>
    </subcellularLocation>
</comment>
<dbReference type="Pfam" id="PF02099">
    <property type="entry name" value="Josephin"/>
    <property type="match status" value="1"/>
</dbReference>
<dbReference type="GO" id="GO:0006508">
    <property type="term" value="P:proteolysis"/>
    <property type="evidence" value="ECO:0007669"/>
    <property type="project" value="UniProtKB-KW"/>
</dbReference>
<proteinExistence type="predicted"/>
<comment type="catalytic activity">
    <reaction evidence="1">
        <text>Thiol-dependent hydrolysis of ester, thioester, amide, peptide and isopeptide bonds formed by the C-terminal Gly of ubiquitin (a 76-residue protein attached to proteins as an intracellular targeting signal).</text>
        <dbReference type="EC" id="3.4.19.12"/>
    </reaction>
</comment>
<evidence type="ECO:0000256" key="7">
    <source>
        <dbReference type="ARBA" id="ARBA00022807"/>
    </source>
</evidence>
<evidence type="ECO:0000256" key="5">
    <source>
        <dbReference type="ARBA" id="ARBA00022786"/>
    </source>
</evidence>
<keyword evidence="5" id="KW-0833">Ubl conjugation pathway</keyword>
<keyword evidence="9" id="KW-0804">Transcription</keyword>
<dbReference type="Gene3D" id="1.10.287.10">
    <property type="entry name" value="S15/NS1, RNA-binding"/>
    <property type="match status" value="1"/>
</dbReference>
<feature type="active site" evidence="11">
    <location>
        <position position="124"/>
    </location>
</feature>
<dbReference type="PANTHER" id="PTHR14159:SF0">
    <property type="entry name" value="ATAXIN-3-RELATED"/>
    <property type="match status" value="1"/>
</dbReference>
<evidence type="ECO:0000256" key="4">
    <source>
        <dbReference type="ARBA" id="ARBA00022670"/>
    </source>
</evidence>
<evidence type="ECO:0000256" key="8">
    <source>
        <dbReference type="ARBA" id="ARBA00023015"/>
    </source>
</evidence>
<sequence length="291" mass="31854">MDLVELGLVFFEKQEGQLCAQHALNAILQGPYFSAVDLSQIARDLDQSELDAFADGATTPDSSNQREKFESQNYDDSGFFSIQVLEKALSVWNLSLSHITSPANAAAQQDPASQSAFILNLNEHWLALRRFGQSRDRWYNLDSTANGPKYVSEFYLQALLSQLAQEGYSIFVVTGDLPPSDADSYANSCPIPPLPKTTPTKNEQDKTKNVVAFSGTGYSLSSGNGVEVPKTNASDDSLDQDELAAAIALSLESSESAGLISPDNSKRAFRGEESEAEMIRRKRLEALDRLK</sequence>
<evidence type="ECO:0000256" key="2">
    <source>
        <dbReference type="ARBA" id="ARBA00004123"/>
    </source>
</evidence>
<dbReference type="Proteomes" id="UP001211907">
    <property type="component" value="Unassembled WGS sequence"/>
</dbReference>
<reference evidence="14" key="1">
    <citation type="submission" date="2020-05" db="EMBL/GenBank/DDBJ databases">
        <title>Phylogenomic resolution of chytrid fungi.</title>
        <authorList>
            <person name="Stajich J.E."/>
            <person name="Amses K."/>
            <person name="Simmons R."/>
            <person name="Seto K."/>
            <person name="Myers J."/>
            <person name="Bonds A."/>
            <person name="Quandt C.A."/>
            <person name="Barry K."/>
            <person name="Liu P."/>
            <person name="Grigoriev I."/>
            <person name="Longcore J.E."/>
            <person name="James T.Y."/>
        </authorList>
    </citation>
    <scope>NUCLEOTIDE SEQUENCE</scope>
    <source>
        <strain evidence="14">JEL0513</strain>
    </source>
</reference>
<keyword evidence="10" id="KW-0539">Nucleus</keyword>
<gene>
    <name evidence="14" type="primary">ATXN3</name>
    <name evidence="14" type="ORF">HK100_011952</name>
</gene>
<evidence type="ECO:0000256" key="6">
    <source>
        <dbReference type="ARBA" id="ARBA00022801"/>
    </source>
</evidence>
<evidence type="ECO:0000313" key="14">
    <source>
        <dbReference type="EMBL" id="KAJ3139102.1"/>
    </source>
</evidence>
<dbReference type="SMART" id="SM01246">
    <property type="entry name" value="Josephin"/>
    <property type="match status" value="1"/>
</dbReference>
<evidence type="ECO:0000259" key="13">
    <source>
        <dbReference type="PROSITE" id="PS50957"/>
    </source>
</evidence>
<keyword evidence="6 11" id="KW-0378">Hydrolase</keyword>
<keyword evidence="7" id="KW-0788">Thiol protease</keyword>
<dbReference type="GO" id="GO:0005634">
    <property type="term" value="C:nucleus"/>
    <property type="evidence" value="ECO:0007669"/>
    <property type="project" value="UniProtKB-SubCell"/>
</dbReference>
<dbReference type="EMBL" id="JADGJH010000080">
    <property type="protein sequence ID" value="KAJ3139102.1"/>
    <property type="molecule type" value="Genomic_DNA"/>
</dbReference>
<dbReference type="GO" id="GO:0004843">
    <property type="term" value="F:cysteine-type deubiquitinase activity"/>
    <property type="evidence" value="ECO:0007669"/>
    <property type="project" value="UniProtKB-EC"/>
</dbReference>
<feature type="active site" evidence="11">
    <location>
        <position position="142"/>
    </location>
</feature>
<dbReference type="InterPro" id="IPR033865">
    <property type="entry name" value="Ataxin-3"/>
</dbReference>
<feature type="region of interest" description="Disordered" evidence="12">
    <location>
        <begin position="255"/>
        <end position="276"/>
    </location>
</feature>
<feature type="compositionally biased region" description="Basic and acidic residues" evidence="12">
    <location>
        <begin position="264"/>
        <end position="276"/>
    </location>
</feature>
<protein>
    <recommendedName>
        <fullName evidence="3">ubiquitinyl hydrolase 1</fullName>
        <ecNumber evidence="3">3.4.19.12</ecNumber>
    </recommendedName>
</protein>
<evidence type="ECO:0000256" key="10">
    <source>
        <dbReference type="ARBA" id="ARBA00023242"/>
    </source>
</evidence>
<dbReference type="PRINTS" id="PR01233">
    <property type="entry name" value="JOSEPHIN"/>
</dbReference>